<dbReference type="AlphaFoldDB" id="A0A9X1VTC5"/>
<proteinExistence type="predicted"/>
<protein>
    <submittedName>
        <fullName evidence="1">Uncharacterized protein</fullName>
    </submittedName>
</protein>
<dbReference type="Proteomes" id="UP001139369">
    <property type="component" value="Unassembled WGS sequence"/>
</dbReference>
<reference evidence="1" key="1">
    <citation type="submission" date="2022-02" db="EMBL/GenBank/DDBJ databases">
        <title>Polaribacter sp. MSW13, isolated from seawater.</title>
        <authorList>
            <person name="Kristyanto S."/>
            <person name="Jung J."/>
            <person name="Jeon C.O."/>
        </authorList>
    </citation>
    <scope>NUCLEOTIDE SEQUENCE</scope>
    <source>
        <strain evidence="1">MSW13</strain>
    </source>
</reference>
<organism evidence="1 2">
    <name type="scientific">Polaribacter marinus</name>
    <dbReference type="NCBI Taxonomy" id="2916838"/>
    <lineage>
        <taxon>Bacteria</taxon>
        <taxon>Pseudomonadati</taxon>
        <taxon>Bacteroidota</taxon>
        <taxon>Flavobacteriia</taxon>
        <taxon>Flavobacteriales</taxon>
        <taxon>Flavobacteriaceae</taxon>
    </lineage>
</organism>
<name>A0A9X1VTC5_9FLAO</name>
<evidence type="ECO:0000313" key="2">
    <source>
        <dbReference type="Proteomes" id="UP001139369"/>
    </source>
</evidence>
<dbReference type="EMBL" id="JAKQYM010000029">
    <property type="protein sequence ID" value="MCI2230485.1"/>
    <property type="molecule type" value="Genomic_DNA"/>
</dbReference>
<evidence type="ECO:0000313" key="1">
    <source>
        <dbReference type="EMBL" id="MCI2230485.1"/>
    </source>
</evidence>
<dbReference type="RefSeq" id="WP_242179619.1">
    <property type="nucleotide sequence ID" value="NZ_JAKQYM010000029.1"/>
</dbReference>
<comment type="caution">
    <text evidence="1">The sequence shown here is derived from an EMBL/GenBank/DDBJ whole genome shotgun (WGS) entry which is preliminary data.</text>
</comment>
<keyword evidence="2" id="KW-1185">Reference proteome</keyword>
<gene>
    <name evidence="1" type="ORF">MC378_14995</name>
</gene>
<accession>A0A9X1VTC5</accession>
<sequence>MRKALYISILFLEFSEYSKAQISGQLFHDKSESPGIEIYFKNFGQKVESDFDGYFNLAFPRKNKKNDLIINVYGLKILILNIVSKQGKLNLGKVELPIFKSIEPSEFEQLSEKERKSCQPVYHYAQLLGYFYTNKLENEFLLLNCKEKIKDFEFNSETKTITIEWKKLKNCE</sequence>